<dbReference type="PANTHER" id="PTHR12526">
    <property type="entry name" value="GLYCOSYLTRANSFERASE"/>
    <property type="match status" value="1"/>
</dbReference>
<dbReference type="InterPro" id="IPR001296">
    <property type="entry name" value="Glyco_trans_1"/>
</dbReference>
<dbReference type="Pfam" id="PF13439">
    <property type="entry name" value="Glyco_transf_4"/>
    <property type="match status" value="1"/>
</dbReference>
<accession>A0A431VYM1</accession>
<dbReference type="NCBIfam" id="TIGR03999">
    <property type="entry name" value="thiol_BshA"/>
    <property type="match status" value="1"/>
</dbReference>
<feature type="domain" description="Glycosyl transferase family 1" evidence="1">
    <location>
        <begin position="204"/>
        <end position="358"/>
    </location>
</feature>
<dbReference type="InterPro" id="IPR028098">
    <property type="entry name" value="Glyco_trans_4-like_N"/>
</dbReference>
<keyword evidence="4" id="KW-1185">Reference proteome</keyword>
<organism evidence="3 4">
    <name type="scientific">Deinococcus radiophilus</name>
    <dbReference type="NCBI Taxonomy" id="32062"/>
    <lineage>
        <taxon>Bacteria</taxon>
        <taxon>Thermotogati</taxon>
        <taxon>Deinococcota</taxon>
        <taxon>Deinococci</taxon>
        <taxon>Deinococcales</taxon>
        <taxon>Deinococcaceae</taxon>
        <taxon>Deinococcus</taxon>
    </lineage>
</organism>
<dbReference type="PANTHER" id="PTHR12526:SF599">
    <property type="entry name" value="N-ACETYL-ALPHA-D-GLUCOSAMINYL L-MALATE SYNTHASE"/>
    <property type="match status" value="1"/>
</dbReference>
<dbReference type="GO" id="GO:0071793">
    <property type="term" value="P:bacillithiol biosynthetic process"/>
    <property type="evidence" value="ECO:0007669"/>
    <property type="project" value="InterPro"/>
</dbReference>
<dbReference type="InterPro" id="IPR023881">
    <property type="entry name" value="Thiol_BshA"/>
</dbReference>
<evidence type="ECO:0000259" key="1">
    <source>
        <dbReference type="Pfam" id="PF00534"/>
    </source>
</evidence>
<dbReference type="Gene3D" id="3.40.50.2000">
    <property type="entry name" value="Glycogen Phosphorylase B"/>
    <property type="match status" value="2"/>
</dbReference>
<evidence type="ECO:0000313" key="3">
    <source>
        <dbReference type="EMBL" id="RTR28285.1"/>
    </source>
</evidence>
<feature type="domain" description="Glycosyltransferase subfamily 4-like N-terminal" evidence="2">
    <location>
        <begin position="25"/>
        <end position="191"/>
    </location>
</feature>
<gene>
    <name evidence="3" type="primary">bshA</name>
    <name evidence="3" type="ORF">EJ104_05050</name>
</gene>
<dbReference type="AlphaFoldDB" id="A0A431VYM1"/>
<proteinExistence type="predicted"/>
<evidence type="ECO:0000259" key="2">
    <source>
        <dbReference type="Pfam" id="PF13439"/>
    </source>
</evidence>
<protein>
    <submittedName>
        <fullName evidence="3">N-acetyl-alpha-D-glucosaminyl L-malate synthase BshA</fullName>
    </submittedName>
</protein>
<dbReference type="EMBL" id="RXPE01000007">
    <property type="protein sequence ID" value="RTR28285.1"/>
    <property type="molecule type" value="Genomic_DNA"/>
</dbReference>
<dbReference type="SUPFAM" id="SSF53756">
    <property type="entry name" value="UDP-Glycosyltransferase/glycogen phosphorylase"/>
    <property type="match status" value="1"/>
</dbReference>
<sequence length="386" mass="41885">MSDSRPDLSHADPLSIAVLCHTGAGGSGVVATELGLLMASLGHAVHFVGGQVPFRLSRRCAVHGPYFHQIGSFAYALFEQPYPELSAANTLSEVILEQGVQLTHAHYAIPHATAALHAYAITGRAPVMTTLHGTDVTLVGAEPAFYHTTRHAIMQSHHVTAVSQFLAEQTREVFDTDREIEVIYNFVDPERFRPVDNPQLRARFAREDEALLVHVSNFRPVKRVQDVIQTFAGVLSERPARLLMIGDGPDRAPALELAQRLGVADRVNFLGSFPDVETVLGLSDLFLLPSSKESFGLSALEAMSCQVPVVAARAGGIPEVVVDGVTGRLADVGDVDGLTQAALDVLDRRAEMGRAARERAIAHFHPGIVAPQYLAAYQRTLEQWQN</sequence>
<name>A0A431VYM1_9DEIO</name>
<reference evidence="3 4" key="1">
    <citation type="submission" date="2018-12" db="EMBL/GenBank/DDBJ databases">
        <title>Deinococcus radiophilus ATCC 27603 genome sequencing and assembly.</title>
        <authorList>
            <person name="Maclea K.S."/>
            <person name="Maynard C.R."/>
        </authorList>
    </citation>
    <scope>NUCLEOTIDE SEQUENCE [LARGE SCALE GENOMIC DNA]</scope>
    <source>
        <strain evidence="3 4">ATCC 27603</strain>
    </source>
</reference>
<evidence type="ECO:0000313" key="4">
    <source>
        <dbReference type="Proteomes" id="UP000277766"/>
    </source>
</evidence>
<dbReference type="GO" id="GO:0016757">
    <property type="term" value="F:glycosyltransferase activity"/>
    <property type="evidence" value="ECO:0007669"/>
    <property type="project" value="InterPro"/>
</dbReference>
<comment type="caution">
    <text evidence="3">The sequence shown here is derived from an EMBL/GenBank/DDBJ whole genome shotgun (WGS) entry which is preliminary data.</text>
</comment>
<dbReference type="OrthoDB" id="9810929at2"/>
<dbReference type="Pfam" id="PF00534">
    <property type="entry name" value="Glycos_transf_1"/>
    <property type="match status" value="1"/>
</dbReference>
<dbReference type="Proteomes" id="UP000277766">
    <property type="component" value="Unassembled WGS sequence"/>
</dbReference>
<dbReference type="RefSeq" id="WP_126351677.1">
    <property type="nucleotide sequence ID" value="NZ_CP086380.1"/>
</dbReference>